<name>A0A6C0B534_9ZZZZ</name>
<organism evidence="1">
    <name type="scientific">viral metagenome</name>
    <dbReference type="NCBI Taxonomy" id="1070528"/>
    <lineage>
        <taxon>unclassified sequences</taxon>
        <taxon>metagenomes</taxon>
        <taxon>organismal metagenomes</taxon>
    </lineage>
</organism>
<reference evidence="1" key="1">
    <citation type="journal article" date="2020" name="Nature">
        <title>Giant virus diversity and host interactions through global metagenomics.</title>
        <authorList>
            <person name="Schulz F."/>
            <person name="Roux S."/>
            <person name="Paez-Espino D."/>
            <person name="Jungbluth S."/>
            <person name="Walsh D.A."/>
            <person name="Denef V.J."/>
            <person name="McMahon K.D."/>
            <person name="Konstantinidis K.T."/>
            <person name="Eloe-Fadrosh E.A."/>
            <person name="Kyrpides N.C."/>
            <person name="Woyke T."/>
        </authorList>
    </citation>
    <scope>NUCLEOTIDE SEQUENCE</scope>
    <source>
        <strain evidence="1">GVMAG-M-3300009684-20</strain>
    </source>
</reference>
<dbReference type="AlphaFoldDB" id="A0A6C0B534"/>
<proteinExistence type="predicted"/>
<protein>
    <submittedName>
        <fullName evidence="1">Uncharacterized protein</fullName>
    </submittedName>
</protein>
<accession>A0A6C0B534</accession>
<dbReference type="EMBL" id="MN739078">
    <property type="protein sequence ID" value="QHS87152.1"/>
    <property type="molecule type" value="Genomic_DNA"/>
</dbReference>
<sequence>MFVVLVGGYSNQRSEFMRIVEAIDDDRIVWVEDKKSFYYIAKLFVYFGGPISTPPGKLIITWSGDHLETLHRVYKTLGL</sequence>
<evidence type="ECO:0000313" key="1">
    <source>
        <dbReference type="EMBL" id="QHS87152.1"/>
    </source>
</evidence>